<dbReference type="Proteomes" id="UP000245207">
    <property type="component" value="Unassembled WGS sequence"/>
</dbReference>
<evidence type="ECO:0000313" key="3">
    <source>
        <dbReference type="EMBL" id="PWA56427.1"/>
    </source>
</evidence>
<dbReference type="InterPro" id="IPR036282">
    <property type="entry name" value="Glutathione-S-Trfase_C_sf"/>
</dbReference>
<dbReference type="PANTHER" id="PTHR42673:SF4">
    <property type="entry name" value="MALEYLACETOACETATE ISOMERASE"/>
    <property type="match status" value="1"/>
</dbReference>
<name>A0A2U1M5B6_ARTAN</name>
<dbReference type="PROSITE" id="PS50404">
    <property type="entry name" value="GST_NTER"/>
    <property type="match status" value="1"/>
</dbReference>
<comment type="caution">
    <text evidence="3">The sequence shown here is derived from an EMBL/GenBank/DDBJ whole genome shotgun (WGS) entry which is preliminary data.</text>
</comment>
<proteinExistence type="predicted"/>
<reference evidence="3 4" key="1">
    <citation type="journal article" date="2018" name="Mol. Plant">
        <title>The genome of Artemisia annua provides insight into the evolution of Asteraceae family and artemisinin biosynthesis.</title>
        <authorList>
            <person name="Shen Q."/>
            <person name="Zhang L."/>
            <person name="Liao Z."/>
            <person name="Wang S."/>
            <person name="Yan T."/>
            <person name="Shi P."/>
            <person name="Liu M."/>
            <person name="Fu X."/>
            <person name="Pan Q."/>
            <person name="Wang Y."/>
            <person name="Lv Z."/>
            <person name="Lu X."/>
            <person name="Zhang F."/>
            <person name="Jiang W."/>
            <person name="Ma Y."/>
            <person name="Chen M."/>
            <person name="Hao X."/>
            <person name="Li L."/>
            <person name="Tang Y."/>
            <person name="Lv G."/>
            <person name="Zhou Y."/>
            <person name="Sun X."/>
            <person name="Brodelius P.E."/>
            <person name="Rose J.K.C."/>
            <person name="Tang K."/>
        </authorList>
    </citation>
    <scope>NUCLEOTIDE SEQUENCE [LARGE SCALE GENOMIC DNA]</scope>
    <source>
        <strain evidence="4">cv. Huhao1</strain>
        <tissue evidence="3">Leaf</tissue>
    </source>
</reference>
<dbReference type="SUPFAM" id="SSF47616">
    <property type="entry name" value="GST C-terminal domain-like"/>
    <property type="match status" value="2"/>
</dbReference>
<feature type="domain" description="GST C-terminal" evidence="2">
    <location>
        <begin position="95"/>
        <end position="221"/>
    </location>
</feature>
<dbReference type="STRING" id="35608.A0A2U1M5B6"/>
<protein>
    <submittedName>
        <fullName evidence="3">Glutathione S-transferase</fullName>
    </submittedName>
</protein>
<dbReference type="SFLD" id="SFLDS00019">
    <property type="entry name" value="Glutathione_Transferase_(cytos"/>
    <property type="match status" value="1"/>
</dbReference>
<dbReference type="InterPro" id="IPR004045">
    <property type="entry name" value="Glutathione_S-Trfase_N"/>
</dbReference>
<dbReference type="GO" id="GO:0006559">
    <property type="term" value="P:L-phenylalanine catabolic process"/>
    <property type="evidence" value="ECO:0007669"/>
    <property type="project" value="TreeGrafter"/>
</dbReference>
<dbReference type="SUPFAM" id="SSF52833">
    <property type="entry name" value="Thioredoxin-like"/>
    <property type="match status" value="1"/>
</dbReference>
<dbReference type="SFLD" id="SFLDG00358">
    <property type="entry name" value="Main_(cytGST)"/>
    <property type="match status" value="1"/>
</dbReference>
<dbReference type="PROSITE" id="PS50405">
    <property type="entry name" value="GST_CTER"/>
    <property type="match status" value="1"/>
</dbReference>
<sequence>MEAKGMKFEEHWKNAGIGVVAKGPRCSLRSRKAGEMSECSELFVAERLDYEYKAVDLLKGEQKNPEFLKINPIGCVPALVDGDVVIADSFAILMYLEEKYPQHPLLPKDLEKRAINYQKYIEEMVGPDAKLPWANKYGNKGFAALEKLLEKHAGKYATGDDVYLADVFLAPQVYGSILRLNLDVYLEEKYPQHPLLPKDLEKRAINYQKYIEEMVGPDAKLPWANKYGNKGFAALEKLLEKHAGKYATGDDVYLADVFLAPQVYGSILRLNLDVVWSAYLWIFHMC</sequence>
<organism evidence="3 4">
    <name type="scientific">Artemisia annua</name>
    <name type="common">Sweet wormwood</name>
    <dbReference type="NCBI Taxonomy" id="35608"/>
    <lineage>
        <taxon>Eukaryota</taxon>
        <taxon>Viridiplantae</taxon>
        <taxon>Streptophyta</taxon>
        <taxon>Embryophyta</taxon>
        <taxon>Tracheophyta</taxon>
        <taxon>Spermatophyta</taxon>
        <taxon>Magnoliopsida</taxon>
        <taxon>eudicotyledons</taxon>
        <taxon>Gunneridae</taxon>
        <taxon>Pentapetalae</taxon>
        <taxon>asterids</taxon>
        <taxon>campanulids</taxon>
        <taxon>Asterales</taxon>
        <taxon>Asteraceae</taxon>
        <taxon>Asteroideae</taxon>
        <taxon>Anthemideae</taxon>
        <taxon>Artemisiinae</taxon>
        <taxon>Artemisia</taxon>
    </lineage>
</organism>
<accession>A0A2U1M5B6</accession>
<dbReference type="OrthoDB" id="4951845at2759"/>
<dbReference type="InterPro" id="IPR010987">
    <property type="entry name" value="Glutathione-S-Trfase_C-like"/>
</dbReference>
<dbReference type="GO" id="GO:0004364">
    <property type="term" value="F:glutathione transferase activity"/>
    <property type="evidence" value="ECO:0007669"/>
    <property type="project" value="TreeGrafter"/>
</dbReference>
<dbReference type="InterPro" id="IPR036249">
    <property type="entry name" value="Thioredoxin-like_sf"/>
</dbReference>
<dbReference type="Gene3D" id="3.40.30.10">
    <property type="entry name" value="Glutaredoxin"/>
    <property type="match status" value="1"/>
</dbReference>
<dbReference type="InterPro" id="IPR040079">
    <property type="entry name" value="Glutathione_S-Trfase"/>
</dbReference>
<dbReference type="AlphaFoldDB" id="A0A2U1M5B6"/>
<feature type="domain" description="GST N-terminal" evidence="1">
    <location>
        <begin position="1"/>
        <end position="104"/>
    </location>
</feature>
<dbReference type="GO" id="GO:0006749">
    <property type="term" value="P:glutathione metabolic process"/>
    <property type="evidence" value="ECO:0007669"/>
    <property type="project" value="TreeGrafter"/>
</dbReference>
<evidence type="ECO:0000259" key="2">
    <source>
        <dbReference type="PROSITE" id="PS50405"/>
    </source>
</evidence>
<dbReference type="Pfam" id="PF02798">
    <property type="entry name" value="GST_N"/>
    <property type="match status" value="1"/>
</dbReference>
<dbReference type="EMBL" id="PKPP01006458">
    <property type="protein sequence ID" value="PWA56427.1"/>
    <property type="molecule type" value="Genomic_DNA"/>
</dbReference>
<keyword evidence="3" id="KW-0808">Transferase</keyword>
<keyword evidence="4" id="KW-1185">Reference proteome</keyword>
<dbReference type="Gene3D" id="1.20.1050.10">
    <property type="match status" value="2"/>
</dbReference>
<evidence type="ECO:0000259" key="1">
    <source>
        <dbReference type="PROSITE" id="PS50404"/>
    </source>
</evidence>
<dbReference type="PANTHER" id="PTHR42673">
    <property type="entry name" value="MALEYLACETOACETATE ISOMERASE"/>
    <property type="match status" value="1"/>
</dbReference>
<gene>
    <name evidence="3" type="ORF">CTI12_AA417200</name>
</gene>
<dbReference type="GO" id="GO:0016034">
    <property type="term" value="F:maleylacetoacetate isomerase activity"/>
    <property type="evidence" value="ECO:0007669"/>
    <property type="project" value="TreeGrafter"/>
</dbReference>
<evidence type="ECO:0000313" key="4">
    <source>
        <dbReference type="Proteomes" id="UP000245207"/>
    </source>
</evidence>